<protein>
    <submittedName>
        <fullName evidence="3">Uncharacterized protein</fullName>
    </submittedName>
</protein>
<feature type="transmembrane region" description="Helical" evidence="2">
    <location>
        <begin position="77"/>
        <end position="98"/>
    </location>
</feature>
<keyword evidence="4" id="KW-1185">Reference proteome</keyword>
<evidence type="ECO:0000256" key="2">
    <source>
        <dbReference type="SAM" id="Phobius"/>
    </source>
</evidence>
<feature type="compositionally biased region" description="Low complexity" evidence="1">
    <location>
        <begin position="8"/>
        <end position="22"/>
    </location>
</feature>
<gene>
    <name evidence="3" type="ORF">Q9R02_15045</name>
</gene>
<keyword evidence="2" id="KW-1133">Transmembrane helix</keyword>
<name>A0ABT9IS89_9MICC</name>
<evidence type="ECO:0000256" key="1">
    <source>
        <dbReference type="SAM" id="MobiDB-lite"/>
    </source>
</evidence>
<keyword evidence="2" id="KW-0472">Membrane</keyword>
<evidence type="ECO:0000313" key="4">
    <source>
        <dbReference type="Proteomes" id="UP001232725"/>
    </source>
</evidence>
<organism evidence="3 4">
    <name type="scientific">Arthrobacter horti</name>
    <dbReference type="NCBI Taxonomy" id="3068273"/>
    <lineage>
        <taxon>Bacteria</taxon>
        <taxon>Bacillati</taxon>
        <taxon>Actinomycetota</taxon>
        <taxon>Actinomycetes</taxon>
        <taxon>Micrococcales</taxon>
        <taxon>Micrococcaceae</taxon>
        <taxon>Arthrobacter</taxon>
    </lineage>
</organism>
<dbReference type="Proteomes" id="UP001232725">
    <property type="component" value="Unassembled WGS sequence"/>
</dbReference>
<feature type="transmembrane region" description="Helical" evidence="2">
    <location>
        <begin position="152"/>
        <end position="172"/>
    </location>
</feature>
<accession>A0ABT9IS89</accession>
<feature type="transmembrane region" description="Helical" evidence="2">
    <location>
        <begin position="184"/>
        <end position="206"/>
    </location>
</feature>
<proteinExistence type="predicted"/>
<feature type="region of interest" description="Disordered" evidence="1">
    <location>
        <begin position="1"/>
        <end position="22"/>
    </location>
</feature>
<feature type="transmembrane region" description="Helical" evidence="2">
    <location>
        <begin position="54"/>
        <end position="71"/>
    </location>
</feature>
<comment type="caution">
    <text evidence="3">The sequence shown here is derived from an EMBL/GenBank/DDBJ whole genome shotgun (WGS) entry which is preliminary data.</text>
</comment>
<sequence length="212" mass="22494">MSEQPSQDGNGNDAAGATADATIQARPLEGSKPWGATAPVPLGSGPAIQAVGEVAAPLLAGFSIALIGVIAQNPGSFRWAGLSLLLLTLAVGMLLLSVQSGFHARQMYWTRDELLPWFAGSLNETSEKAFSGMHTTHLQLWKKWVDRTRRSYNSGIILLMLGVAATLAPPTAQASDLISAADPLFRWSAVVVAALLAVAEFIWWWATGKEGK</sequence>
<reference evidence="3 4" key="1">
    <citation type="submission" date="2023-08" db="EMBL/GenBank/DDBJ databases">
        <title>Arthrobacter horti sp. nov., isolated from forest soil.</title>
        <authorList>
            <person name="Park M."/>
        </authorList>
    </citation>
    <scope>NUCLEOTIDE SEQUENCE [LARGE SCALE GENOMIC DNA]</scope>
    <source>
        <strain evidence="3 4">YJM1</strain>
    </source>
</reference>
<keyword evidence="2" id="KW-0812">Transmembrane</keyword>
<dbReference type="EMBL" id="JAVALS010000016">
    <property type="protein sequence ID" value="MDP5228476.1"/>
    <property type="molecule type" value="Genomic_DNA"/>
</dbReference>
<evidence type="ECO:0000313" key="3">
    <source>
        <dbReference type="EMBL" id="MDP5228476.1"/>
    </source>
</evidence>